<evidence type="ECO:0000256" key="3">
    <source>
        <dbReference type="ARBA" id="ARBA00022692"/>
    </source>
</evidence>
<evidence type="ECO:0000256" key="1">
    <source>
        <dbReference type="ARBA" id="ARBA00004370"/>
    </source>
</evidence>
<proteinExistence type="inferred from homology"/>
<organism evidence="8 9">
    <name type="scientific">Polarella glacialis</name>
    <name type="common">Dinoflagellate</name>
    <dbReference type="NCBI Taxonomy" id="89957"/>
    <lineage>
        <taxon>Eukaryota</taxon>
        <taxon>Sar</taxon>
        <taxon>Alveolata</taxon>
        <taxon>Dinophyceae</taxon>
        <taxon>Suessiales</taxon>
        <taxon>Suessiaceae</taxon>
        <taxon>Polarella</taxon>
    </lineage>
</organism>
<comment type="similarity">
    <text evidence="2">Belongs to the TMEM14 family.</text>
</comment>
<reference evidence="8" key="1">
    <citation type="submission" date="2021-02" db="EMBL/GenBank/DDBJ databases">
        <authorList>
            <person name="Dougan E. K."/>
            <person name="Rhodes N."/>
            <person name="Thang M."/>
            <person name="Chan C."/>
        </authorList>
    </citation>
    <scope>NUCLEOTIDE SEQUENCE</scope>
</reference>
<dbReference type="Proteomes" id="UP000626109">
    <property type="component" value="Unassembled WGS sequence"/>
</dbReference>
<keyword evidence="3 6" id="KW-0812">Transmembrane</keyword>
<keyword evidence="4 6" id="KW-1133">Transmembrane helix</keyword>
<comment type="subcellular location">
    <subcellularLocation>
        <location evidence="1">Membrane</location>
    </subcellularLocation>
</comment>
<gene>
    <name evidence="7" type="ORF">PGLA1383_LOCUS45593</name>
    <name evidence="8" type="ORF">PGLA2088_LOCUS43758</name>
</gene>
<keyword evidence="5 6" id="KW-0472">Membrane</keyword>
<accession>A0A813LDK3</accession>
<dbReference type="PANTHER" id="PTHR12668">
    <property type="entry name" value="TRANSMEMBRANE PROTEIN 14, 15"/>
    <property type="match status" value="1"/>
</dbReference>
<evidence type="ECO:0000313" key="10">
    <source>
        <dbReference type="Proteomes" id="UP000654075"/>
    </source>
</evidence>
<evidence type="ECO:0008006" key="11">
    <source>
        <dbReference type="Google" id="ProtNLM"/>
    </source>
</evidence>
<feature type="non-terminal residue" evidence="8">
    <location>
        <position position="94"/>
    </location>
</feature>
<dbReference type="Gene3D" id="1.10.10.1740">
    <property type="entry name" value="Transmembrane protein 14-like"/>
    <property type="match status" value="1"/>
</dbReference>
<feature type="transmembrane region" description="Helical" evidence="6">
    <location>
        <begin position="35"/>
        <end position="58"/>
    </location>
</feature>
<comment type="caution">
    <text evidence="8">The sequence shown here is derived from an EMBL/GenBank/DDBJ whole genome shotgun (WGS) entry which is preliminary data.</text>
</comment>
<keyword evidence="10" id="KW-1185">Reference proteome</keyword>
<evidence type="ECO:0000256" key="2">
    <source>
        <dbReference type="ARBA" id="ARBA00007590"/>
    </source>
</evidence>
<feature type="transmembrane region" description="Helical" evidence="6">
    <location>
        <begin position="70"/>
        <end position="89"/>
    </location>
</feature>
<sequence length="94" mass="9278">DLNVAVGALVAAGGVMGYAKKKSIPSLVAGGLSGLALIGAGLGSHFKTAASISGLLLMMMGPSFVKTGKVMPAGMVTVLSAVALAYNGWKLTKD</sequence>
<dbReference type="GO" id="GO:0016020">
    <property type="term" value="C:membrane"/>
    <property type="evidence" value="ECO:0007669"/>
    <property type="project" value="UniProtKB-SubCell"/>
</dbReference>
<dbReference type="InterPro" id="IPR044890">
    <property type="entry name" value="TMEM14_sf"/>
</dbReference>
<evidence type="ECO:0000313" key="7">
    <source>
        <dbReference type="EMBL" id="CAE8629018.1"/>
    </source>
</evidence>
<dbReference type="AlphaFoldDB" id="A0A813LDK3"/>
<evidence type="ECO:0000256" key="4">
    <source>
        <dbReference type="ARBA" id="ARBA00022989"/>
    </source>
</evidence>
<dbReference type="OrthoDB" id="5620at2759"/>
<dbReference type="InterPro" id="IPR005349">
    <property type="entry name" value="TMEM14"/>
</dbReference>
<protein>
    <recommendedName>
        <fullName evidence="11">Transmembrane protein 14C</fullName>
    </recommendedName>
</protein>
<name>A0A813LDK3_POLGL</name>
<dbReference type="PANTHER" id="PTHR12668:SF43">
    <property type="entry name" value="TRANSMEMBRANE PROTEIN 14 HOMOLOG"/>
    <property type="match status" value="1"/>
</dbReference>
<dbReference type="Pfam" id="PF03647">
    <property type="entry name" value="Tmemb_14"/>
    <property type="match status" value="1"/>
</dbReference>
<dbReference type="EMBL" id="CAJNNV010029572">
    <property type="protein sequence ID" value="CAE8629018.1"/>
    <property type="molecule type" value="Genomic_DNA"/>
</dbReference>
<evidence type="ECO:0000313" key="8">
    <source>
        <dbReference type="EMBL" id="CAE8724568.1"/>
    </source>
</evidence>
<evidence type="ECO:0000256" key="5">
    <source>
        <dbReference type="ARBA" id="ARBA00023136"/>
    </source>
</evidence>
<dbReference type="Proteomes" id="UP000654075">
    <property type="component" value="Unassembled WGS sequence"/>
</dbReference>
<evidence type="ECO:0000256" key="6">
    <source>
        <dbReference type="SAM" id="Phobius"/>
    </source>
</evidence>
<dbReference type="OMA" id="TKIIFGM"/>
<dbReference type="EMBL" id="CAJNNW010034913">
    <property type="protein sequence ID" value="CAE8724568.1"/>
    <property type="molecule type" value="Genomic_DNA"/>
</dbReference>
<evidence type="ECO:0000313" key="9">
    <source>
        <dbReference type="Proteomes" id="UP000626109"/>
    </source>
</evidence>